<dbReference type="RGD" id="1589384">
    <property type="gene designation" value="Golm1"/>
</dbReference>
<feature type="compositionally biased region" description="Basic and acidic residues" evidence="9">
    <location>
        <begin position="377"/>
        <end position="389"/>
    </location>
</feature>
<dbReference type="InterPro" id="IPR026139">
    <property type="entry name" value="GOLM1/CASC4"/>
</dbReference>
<keyword evidence="11" id="KW-1185">Reference proteome</keyword>
<gene>
    <name evidence="10" type="primary">Golm1</name>
</gene>
<evidence type="ECO:0000256" key="4">
    <source>
        <dbReference type="ARBA" id="ARBA00022968"/>
    </source>
</evidence>
<name>A0ABK0LXX2_RAT</name>
<evidence type="ECO:0007829" key="12">
    <source>
        <dbReference type="PeptideAtlas" id="A0ABK0LXX2"/>
    </source>
</evidence>
<dbReference type="PRINTS" id="PR02084">
    <property type="entry name" value="GOLM1CASC4"/>
</dbReference>
<evidence type="ECO:0000256" key="6">
    <source>
        <dbReference type="ARBA" id="ARBA00023054"/>
    </source>
</evidence>
<evidence type="ECO:0000256" key="5">
    <source>
        <dbReference type="ARBA" id="ARBA00022989"/>
    </source>
</evidence>
<evidence type="ECO:0000256" key="1">
    <source>
        <dbReference type="ARBA" id="ARBA00004606"/>
    </source>
</evidence>
<evidence type="ECO:0000256" key="9">
    <source>
        <dbReference type="SAM" id="MobiDB-lite"/>
    </source>
</evidence>
<evidence type="ECO:0000256" key="2">
    <source>
        <dbReference type="ARBA" id="ARBA00007474"/>
    </source>
</evidence>
<reference evidence="10" key="3">
    <citation type="submission" date="2025-09" db="UniProtKB">
        <authorList>
            <consortium name="Ensembl"/>
        </authorList>
    </citation>
    <scope>IDENTIFICATION</scope>
    <source>
        <strain evidence="10">Brown Norway</strain>
    </source>
</reference>
<organism evidence="10 11">
    <name type="scientific">Rattus norvegicus</name>
    <name type="common">Rat</name>
    <dbReference type="NCBI Taxonomy" id="10116"/>
    <lineage>
        <taxon>Eukaryota</taxon>
        <taxon>Metazoa</taxon>
        <taxon>Chordata</taxon>
        <taxon>Craniata</taxon>
        <taxon>Vertebrata</taxon>
        <taxon>Euteleostomi</taxon>
        <taxon>Mammalia</taxon>
        <taxon>Eutheria</taxon>
        <taxon>Euarchontoglires</taxon>
        <taxon>Glires</taxon>
        <taxon>Rodentia</taxon>
        <taxon>Myomorpha</taxon>
        <taxon>Muroidea</taxon>
        <taxon>Muridae</taxon>
        <taxon>Murinae</taxon>
        <taxon>Rattus</taxon>
    </lineage>
</organism>
<dbReference type="Gene3D" id="1.10.287.1490">
    <property type="match status" value="1"/>
</dbReference>
<dbReference type="PANTHER" id="PTHR15896:SF8">
    <property type="entry name" value="GOLGI MEMBRANE PROTEIN 1"/>
    <property type="match status" value="1"/>
</dbReference>
<evidence type="ECO:0000256" key="8">
    <source>
        <dbReference type="SAM" id="Coils"/>
    </source>
</evidence>
<proteinExistence type="evidence at protein level"/>
<keyword evidence="3" id="KW-0812">Transmembrane</keyword>
<evidence type="ECO:0000313" key="11">
    <source>
        <dbReference type="Proteomes" id="UP000002494"/>
    </source>
</evidence>
<reference evidence="10" key="1">
    <citation type="submission" date="2024-01" db="EMBL/GenBank/DDBJ databases">
        <title>GRCr8: a new rat reference genome assembly contstructed from accurate long reads and long range scaffolding.</title>
        <authorList>
            <person name="Doris P.A."/>
            <person name="Kalbfleisch T."/>
            <person name="Li K."/>
            <person name="Howe K."/>
            <person name="Wood J."/>
        </authorList>
    </citation>
    <scope>NUCLEOTIDE SEQUENCE [LARGE SCALE GENOMIC DNA]</scope>
    <source>
        <strain evidence="10">Brown Norway</strain>
    </source>
</reference>
<feature type="coiled-coil region" evidence="8">
    <location>
        <begin position="39"/>
        <end position="183"/>
    </location>
</feature>
<evidence type="ECO:0000256" key="7">
    <source>
        <dbReference type="ARBA" id="ARBA00023136"/>
    </source>
</evidence>
<comment type="similarity">
    <text evidence="2">Belongs to the GOLM family.</text>
</comment>
<sequence>MMGLGNGRRSMKSPPLILAALVACVIVLGFNYWIASSRSVELQTRIVELEGRVRRAAAERGAVELKKNEFQGELQKQREQLDRIQSSHSFQLENVNKLHQDEKAVLVNNITTGEKLIRDLQDQLKALQKSYGRLQQDIFQFQKNQTSLEKKFSYDLSQCISQMKEVKEQCEERIEEVVRKRNEALVSRDDQRQQALKPQAKLQETVPPKEQTPQEEGDVPRNKSQVPAPSSEVWGLKPHVQNEETNEIQVASEEHGLQLMKASIQEQAAVDGTRVGAEKLDQNIQESQRDQLVFRGGQESQRDQLVVRGGQESQHDQLVVRGGQESQHDQLVVRGGQESQHDQLVVRGGQELQRAAEEGGDQQNLGDDYNLNENEAEPEREKQAALAGDDRNLSVLNAEAQKRGIIDLPDGGEKRSHILNEVGVHVPQQA</sequence>
<keyword evidence="5" id="KW-1133">Transmembrane helix</keyword>
<keyword evidence="4" id="KW-0735">Signal-anchor</keyword>
<dbReference type="PANTHER" id="PTHR15896">
    <property type="entry name" value="GOLGI PHOSPHOPROTEIN 2/GP73-RELATED"/>
    <property type="match status" value="1"/>
</dbReference>
<dbReference type="Ensembl" id="ENSRNOT00000129203.1">
    <property type="protein sequence ID" value="ENSRNOP00000111472.1"/>
    <property type="gene ID" value="ENSRNOG00000018400.9"/>
</dbReference>
<feature type="region of interest" description="Disordered" evidence="9">
    <location>
        <begin position="288"/>
        <end position="389"/>
    </location>
</feature>
<accession>A0ABK0LXX2</accession>
<evidence type="ECO:0000256" key="3">
    <source>
        <dbReference type="ARBA" id="ARBA00022692"/>
    </source>
</evidence>
<dbReference type="Proteomes" id="UP000002494">
    <property type="component" value="Chromosome 17"/>
</dbReference>
<keyword evidence="6 8" id="KW-0175">Coiled coil</keyword>
<evidence type="ECO:0000313" key="10">
    <source>
        <dbReference type="Ensembl" id="ENSRNOP00000111472.1"/>
    </source>
</evidence>
<keyword evidence="12" id="KW-1267">Proteomics identification</keyword>
<feature type="region of interest" description="Disordered" evidence="9">
    <location>
        <begin position="185"/>
        <end position="233"/>
    </location>
</feature>
<keyword evidence="7" id="KW-0472">Membrane</keyword>
<protein>
    <submittedName>
        <fullName evidence="10">Golgi membrane protein 1</fullName>
    </submittedName>
</protein>
<dbReference type="GeneTree" id="ENSGT00530000063675"/>
<reference evidence="10" key="2">
    <citation type="submission" date="2025-08" db="UniProtKB">
        <authorList>
            <consortium name="Ensembl"/>
        </authorList>
    </citation>
    <scope>IDENTIFICATION</scope>
    <source>
        <strain evidence="10">Brown Norway</strain>
    </source>
</reference>
<comment type="subcellular location">
    <subcellularLocation>
        <location evidence="1">Membrane</location>
        <topology evidence="1">Single-pass type II membrane protein</topology>
    </subcellularLocation>
</comment>